<evidence type="ECO:0008006" key="3">
    <source>
        <dbReference type="Google" id="ProtNLM"/>
    </source>
</evidence>
<protein>
    <recommendedName>
        <fullName evidence="3">DUF2007 domain-containing protein</fullName>
    </recommendedName>
</protein>
<gene>
    <name evidence="1" type="ordered locus">Desac_1687</name>
</gene>
<reference evidence="2" key="2">
    <citation type="submission" date="2011-03" db="EMBL/GenBank/DDBJ databases">
        <title>The complete genome of Desulfobacca acetoxidans DSM 11109.</title>
        <authorList>
            <consortium name="US DOE Joint Genome Institute (JGI-PGF)"/>
            <person name="Lucas S."/>
            <person name="Copeland A."/>
            <person name="Lapidus A."/>
            <person name="Bruce D."/>
            <person name="Goodwin L."/>
            <person name="Pitluck S."/>
            <person name="Peters L."/>
            <person name="Kyrpides N."/>
            <person name="Mavromatis K."/>
            <person name="Ivanova N."/>
            <person name="Ovchinnikova G."/>
            <person name="Teshima H."/>
            <person name="Detter J.C."/>
            <person name="Han C."/>
            <person name="Land M."/>
            <person name="Hauser L."/>
            <person name="Markowitz V."/>
            <person name="Cheng J.-F."/>
            <person name="Hugenholtz P."/>
            <person name="Woyke T."/>
            <person name="Wu D."/>
            <person name="Spring S."/>
            <person name="Schueler E."/>
            <person name="Brambilla E."/>
            <person name="Klenk H.-P."/>
            <person name="Eisen J.A."/>
        </authorList>
    </citation>
    <scope>NUCLEOTIDE SEQUENCE [LARGE SCALE GENOMIC DNA]</scope>
    <source>
        <strain evidence="2">ATCC 700848 / DSM 11109 / ASRB2</strain>
    </source>
</reference>
<keyword evidence="2" id="KW-1185">Reference proteome</keyword>
<name>F2NCV9_DESAR</name>
<dbReference type="AlphaFoldDB" id="F2NCV9"/>
<organism evidence="1 2">
    <name type="scientific">Desulfobacca acetoxidans (strain ATCC 700848 / DSM 11109 / ASRB2)</name>
    <dbReference type="NCBI Taxonomy" id="880072"/>
    <lineage>
        <taxon>Bacteria</taxon>
        <taxon>Pseudomonadati</taxon>
        <taxon>Thermodesulfobacteriota</taxon>
        <taxon>Desulfobaccia</taxon>
        <taxon>Desulfobaccales</taxon>
        <taxon>Desulfobaccaceae</taxon>
        <taxon>Desulfobacca</taxon>
    </lineage>
</organism>
<proteinExistence type="predicted"/>
<dbReference type="eggNOG" id="COG0274">
    <property type="taxonomic scope" value="Bacteria"/>
</dbReference>
<dbReference type="OrthoDB" id="9793197at2"/>
<evidence type="ECO:0000313" key="1">
    <source>
        <dbReference type="EMBL" id="AEB09533.1"/>
    </source>
</evidence>
<sequence length="84" mass="9643">MGYLKLRTIQNRFEGELLAAALERLGVDFFLRTFEDTAYDGLFVAQEGWGAIWVEEADRLLAEDILQKFDEAYAAGFDWESEAE</sequence>
<dbReference type="Proteomes" id="UP000000483">
    <property type="component" value="Chromosome"/>
</dbReference>
<dbReference type="STRING" id="880072.Desac_1687"/>
<dbReference type="KEGG" id="dao:Desac_1687"/>
<evidence type="ECO:0000313" key="2">
    <source>
        <dbReference type="Proteomes" id="UP000000483"/>
    </source>
</evidence>
<dbReference type="RefSeq" id="WP_013706643.1">
    <property type="nucleotide sequence ID" value="NC_015388.1"/>
</dbReference>
<accession>F2NCV9</accession>
<dbReference type="EMBL" id="CP002629">
    <property type="protein sequence ID" value="AEB09533.1"/>
    <property type="molecule type" value="Genomic_DNA"/>
</dbReference>
<reference evidence="1 2" key="1">
    <citation type="journal article" date="2011" name="Stand. Genomic Sci.">
        <title>Complete genome sequence of the acetate-degrading sulfate reducer Desulfobacca acetoxidans type strain (ASRB2).</title>
        <authorList>
            <person name="Goker M."/>
            <person name="Teshima H."/>
            <person name="Lapidus A."/>
            <person name="Nolan M."/>
            <person name="Lucas S."/>
            <person name="Hammon N."/>
            <person name="Deshpande S."/>
            <person name="Cheng J.F."/>
            <person name="Tapia R."/>
            <person name="Han C."/>
            <person name="Goodwin L."/>
            <person name="Pitluck S."/>
            <person name="Huntemann M."/>
            <person name="Liolios K."/>
            <person name="Ivanova N."/>
            <person name="Pagani I."/>
            <person name="Mavromatis K."/>
            <person name="Ovchinikova G."/>
            <person name="Pati A."/>
            <person name="Chen A."/>
            <person name="Palaniappan K."/>
            <person name="Land M."/>
            <person name="Hauser L."/>
            <person name="Brambilla E.M."/>
            <person name="Rohde M."/>
            <person name="Spring S."/>
            <person name="Detter J.C."/>
            <person name="Woyke T."/>
            <person name="Bristow J."/>
            <person name="Eisen J.A."/>
            <person name="Markowitz V."/>
            <person name="Hugenholtz P."/>
            <person name="Kyrpides N.C."/>
            <person name="Klenk H.P."/>
        </authorList>
    </citation>
    <scope>NUCLEOTIDE SEQUENCE [LARGE SCALE GENOMIC DNA]</scope>
    <source>
        <strain evidence="2">ATCC 700848 / DSM 11109 / ASRB2</strain>
    </source>
</reference>
<dbReference type="HOGENOM" id="CLU_192814_0_0_7"/>